<keyword evidence="1" id="KW-0812">Transmembrane</keyword>
<dbReference type="Proteomes" id="UP001175211">
    <property type="component" value="Unassembled WGS sequence"/>
</dbReference>
<feature type="transmembrane region" description="Helical" evidence="1">
    <location>
        <begin position="9"/>
        <end position="28"/>
    </location>
</feature>
<dbReference type="EMBL" id="JAUEPS010000266">
    <property type="protein sequence ID" value="KAK0432818.1"/>
    <property type="molecule type" value="Genomic_DNA"/>
</dbReference>
<name>A0AA39IYK1_ARMTA</name>
<evidence type="ECO:0000313" key="3">
    <source>
        <dbReference type="Proteomes" id="UP001175211"/>
    </source>
</evidence>
<dbReference type="GeneID" id="85358582"/>
<feature type="transmembrane region" description="Helical" evidence="1">
    <location>
        <begin position="34"/>
        <end position="50"/>
    </location>
</feature>
<keyword evidence="3" id="KW-1185">Reference proteome</keyword>
<organism evidence="2 3">
    <name type="scientific">Armillaria tabescens</name>
    <name type="common">Ringless honey mushroom</name>
    <name type="synonym">Agaricus tabescens</name>
    <dbReference type="NCBI Taxonomy" id="1929756"/>
    <lineage>
        <taxon>Eukaryota</taxon>
        <taxon>Fungi</taxon>
        <taxon>Dikarya</taxon>
        <taxon>Basidiomycota</taxon>
        <taxon>Agaricomycotina</taxon>
        <taxon>Agaricomycetes</taxon>
        <taxon>Agaricomycetidae</taxon>
        <taxon>Agaricales</taxon>
        <taxon>Marasmiineae</taxon>
        <taxon>Physalacriaceae</taxon>
        <taxon>Desarmillaria</taxon>
    </lineage>
</organism>
<gene>
    <name evidence="2" type="ORF">EV420DRAFT_1603104</name>
</gene>
<keyword evidence="1" id="KW-0472">Membrane</keyword>
<proteinExistence type="predicted"/>
<dbReference type="RefSeq" id="XP_060321411.1">
    <property type="nucleotide sequence ID" value="XM_060475034.1"/>
</dbReference>
<sequence length="73" mass="7956">MPSAAASNFFRCICFASIVFDLVISKLVSPSLSGGSGVTDIVLFVVLLVGKRLQAVYTRIYPRNAFPVPFERC</sequence>
<accession>A0AA39IYK1</accession>
<keyword evidence="1" id="KW-1133">Transmembrane helix</keyword>
<protein>
    <submittedName>
        <fullName evidence="2">Uncharacterized protein</fullName>
    </submittedName>
</protein>
<reference evidence="2" key="1">
    <citation type="submission" date="2023-06" db="EMBL/GenBank/DDBJ databases">
        <authorList>
            <consortium name="Lawrence Berkeley National Laboratory"/>
            <person name="Ahrendt S."/>
            <person name="Sahu N."/>
            <person name="Indic B."/>
            <person name="Wong-Bajracharya J."/>
            <person name="Merenyi Z."/>
            <person name="Ke H.-M."/>
            <person name="Monk M."/>
            <person name="Kocsube S."/>
            <person name="Drula E."/>
            <person name="Lipzen A."/>
            <person name="Balint B."/>
            <person name="Henrissat B."/>
            <person name="Andreopoulos B."/>
            <person name="Martin F.M."/>
            <person name="Harder C.B."/>
            <person name="Rigling D."/>
            <person name="Ford K.L."/>
            <person name="Foster G.D."/>
            <person name="Pangilinan J."/>
            <person name="Papanicolaou A."/>
            <person name="Barry K."/>
            <person name="LaButti K."/>
            <person name="Viragh M."/>
            <person name="Koriabine M."/>
            <person name="Yan M."/>
            <person name="Riley R."/>
            <person name="Champramary S."/>
            <person name="Plett K.L."/>
            <person name="Tsai I.J."/>
            <person name="Slot J."/>
            <person name="Sipos G."/>
            <person name="Plett J."/>
            <person name="Nagy L.G."/>
            <person name="Grigoriev I.V."/>
        </authorList>
    </citation>
    <scope>NUCLEOTIDE SEQUENCE</scope>
    <source>
        <strain evidence="2">CCBAS 213</strain>
    </source>
</reference>
<dbReference type="AlphaFoldDB" id="A0AA39IYK1"/>
<comment type="caution">
    <text evidence="2">The sequence shown here is derived from an EMBL/GenBank/DDBJ whole genome shotgun (WGS) entry which is preliminary data.</text>
</comment>
<evidence type="ECO:0000313" key="2">
    <source>
        <dbReference type="EMBL" id="KAK0432818.1"/>
    </source>
</evidence>
<evidence type="ECO:0000256" key="1">
    <source>
        <dbReference type="SAM" id="Phobius"/>
    </source>
</evidence>